<evidence type="ECO:0000256" key="6">
    <source>
        <dbReference type="ARBA" id="ARBA00023136"/>
    </source>
</evidence>
<feature type="transmembrane region" description="Helical" evidence="7">
    <location>
        <begin position="64"/>
        <end position="83"/>
    </location>
</feature>
<dbReference type="InterPro" id="IPR006726">
    <property type="entry name" value="PHBA_efflux_AaeB/fusaric-R"/>
</dbReference>
<name>A0A916U7J8_9HYPH</name>
<dbReference type="AlphaFoldDB" id="A0A916U7J8"/>
<evidence type="ECO:0000313" key="8">
    <source>
        <dbReference type="EMBL" id="GGC61451.1"/>
    </source>
</evidence>
<keyword evidence="4 7" id="KW-0812">Transmembrane</keyword>
<keyword evidence="2" id="KW-0813">Transport</keyword>
<feature type="transmembrane region" description="Helical" evidence="7">
    <location>
        <begin position="89"/>
        <end position="110"/>
    </location>
</feature>
<dbReference type="Pfam" id="PF04632">
    <property type="entry name" value="FUSC"/>
    <property type="match status" value="1"/>
</dbReference>
<evidence type="ECO:0000256" key="7">
    <source>
        <dbReference type="SAM" id="Phobius"/>
    </source>
</evidence>
<comment type="subcellular location">
    <subcellularLocation>
        <location evidence="1">Cell membrane</location>
        <topology evidence="1">Multi-pass membrane protein</topology>
    </subcellularLocation>
</comment>
<comment type="caution">
    <text evidence="8">The sequence shown here is derived from an EMBL/GenBank/DDBJ whole genome shotgun (WGS) entry which is preliminary data.</text>
</comment>
<keyword evidence="9" id="KW-1185">Reference proteome</keyword>
<dbReference type="GO" id="GO:0022857">
    <property type="term" value="F:transmembrane transporter activity"/>
    <property type="evidence" value="ECO:0007669"/>
    <property type="project" value="InterPro"/>
</dbReference>
<evidence type="ECO:0000256" key="4">
    <source>
        <dbReference type="ARBA" id="ARBA00022692"/>
    </source>
</evidence>
<dbReference type="Proteomes" id="UP000637002">
    <property type="component" value="Unassembled WGS sequence"/>
</dbReference>
<feature type="transmembrane region" description="Helical" evidence="7">
    <location>
        <begin position="37"/>
        <end position="57"/>
    </location>
</feature>
<evidence type="ECO:0000256" key="5">
    <source>
        <dbReference type="ARBA" id="ARBA00022989"/>
    </source>
</evidence>
<keyword evidence="5 7" id="KW-1133">Transmembrane helix</keyword>
<proteinExistence type="predicted"/>
<protein>
    <submittedName>
        <fullName evidence="8">Fusaric acid transporter</fullName>
    </submittedName>
</protein>
<feature type="transmembrane region" description="Helical" evidence="7">
    <location>
        <begin position="476"/>
        <end position="498"/>
    </location>
</feature>
<gene>
    <name evidence="8" type="ORF">GCM10010994_20030</name>
</gene>
<evidence type="ECO:0000256" key="1">
    <source>
        <dbReference type="ARBA" id="ARBA00004651"/>
    </source>
</evidence>
<feature type="transmembrane region" description="Helical" evidence="7">
    <location>
        <begin position="397"/>
        <end position="419"/>
    </location>
</feature>
<organism evidence="8 9">
    <name type="scientific">Chelatococcus reniformis</name>
    <dbReference type="NCBI Taxonomy" id="1494448"/>
    <lineage>
        <taxon>Bacteria</taxon>
        <taxon>Pseudomonadati</taxon>
        <taxon>Pseudomonadota</taxon>
        <taxon>Alphaproteobacteria</taxon>
        <taxon>Hyphomicrobiales</taxon>
        <taxon>Chelatococcaceae</taxon>
        <taxon>Chelatococcus</taxon>
    </lineage>
</organism>
<dbReference type="PANTHER" id="PTHR30509">
    <property type="entry name" value="P-HYDROXYBENZOIC ACID EFFLUX PUMP SUBUNIT-RELATED"/>
    <property type="match status" value="1"/>
</dbReference>
<reference evidence="8" key="2">
    <citation type="submission" date="2020-09" db="EMBL/GenBank/DDBJ databases">
        <authorList>
            <person name="Sun Q."/>
            <person name="Zhou Y."/>
        </authorList>
    </citation>
    <scope>NUCLEOTIDE SEQUENCE</scope>
    <source>
        <strain evidence="8">CGMCC 1.12919</strain>
    </source>
</reference>
<feature type="transmembrane region" description="Helical" evidence="7">
    <location>
        <begin position="346"/>
        <end position="367"/>
    </location>
</feature>
<evidence type="ECO:0000256" key="3">
    <source>
        <dbReference type="ARBA" id="ARBA00022475"/>
    </source>
</evidence>
<reference evidence="8" key="1">
    <citation type="journal article" date="2014" name="Int. J. Syst. Evol. Microbiol.">
        <title>Complete genome sequence of Corynebacterium casei LMG S-19264T (=DSM 44701T), isolated from a smear-ripened cheese.</title>
        <authorList>
            <consortium name="US DOE Joint Genome Institute (JGI-PGF)"/>
            <person name="Walter F."/>
            <person name="Albersmeier A."/>
            <person name="Kalinowski J."/>
            <person name="Ruckert C."/>
        </authorList>
    </citation>
    <scope>NUCLEOTIDE SEQUENCE</scope>
    <source>
        <strain evidence="8">CGMCC 1.12919</strain>
    </source>
</reference>
<sequence>MLALFVAFTLDLSQPGWSVLTVYVVSQPSAGMVVAKATFRVVGTVIGALMAVTLVGAFSQVPALFLIGLALWIAGCVFVSVLLRDAPAAYGAMLAGYSAAIIGVPAVLAPDTAFDSAVARCLEISLGILCATLVSRLVLPRTTGESLTAAIDRCVAASCAWAGDVLNERIGGDKGLADRAEMLADVAALEQLRIFAAIDTPGARAVSAAVRQLQAQLLRLLANMVSVRDRLSVVKTYAPYLLDELRPLLQATDAVLRQQLTEPAEAAQALPRETQLRATIAAALPGMAELVSDRQRVLSRNVLLRLDDTLVTAAELARLRDAITAGRPWAGPPGEAEVARYRDYPLAGVAAAVAFIAVLTTSIFWVLTAWSNGSSALLFVGVITSIVASLDDPVASASSFLGMTVLAAVVAGVYLFWVFPGIDDFAGMAVSLMVFLVPLGAVLAVPGVGPRFVPLALNTVALIGFSNGMAQTDFATFANGALGLMGGIGVGILSLRLLRPVGVGWTIERMCLGLFADLGRQAGRGRPRPRTRFSGLVLDRINTLLPRLTPGDSGHSELIEGAMAGLRIGLNITELQLVKRSLPPALRLRVEAALDALAQHFRALAAGRPRMDAMAEVDAAIAALLADEAKRQERGDEPLTDALSQAAIMSLVSLTAIGGGLRRHRDVFAIALPGAASPAIVGAPA</sequence>
<feature type="transmembrane region" description="Helical" evidence="7">
    <location>
        <begin position="425"/>
        <end position="445"/>
    </location>
</feature>
<evidence type="ECO:0000313" key="9">
    <source>
        <dbReference type="Proteomes" id="UP000637002"/>
    </source>
</evidence>
<dbReference type="PANTHER" id="PTHR30509:SF9">
    <property type="entry name" value="MULTIDRUG RESISTANCE PROTEIN MDTO"/>
    <property type="match status" value="1"/>
</dbReference>
<keyword evidence="3" id="KW-1003">Cell membrane</keyword>
<keyword evidence="6 7" id="KW-0472">Membrane</keyword>
<accession>A0A916U7J8</accession>
<dbReference type="EMBL" id="BMGG01000003">
    <property type="protein sequence ID" value="GGC61451.1"/>
    <property type="molecule type" value="Genomic_DNA"/>
</dbReference>
<dbReference type="GO" id="GO:0005886">
    <property type="term" value="C:plasma membrane"/>
    <property type="evidence" value="ECO:0007669"/>
    <property type="project" value="UniProtKB-SubCell"/>
</dbReference>
<evidence type="ECO:0000256" key="2">
    <source>
        <dbReference type="ARBA" id="ARBA00022448"/>
    </source>
</evidence>